<evidence type="ECO:0000259" key="2">
    <source>
        <dbReference type="Pfam" id="PF01881"/>
    </source>
</evidence>
<accession>A0A1M6TNT8</accession>
<dbReference type="PANTHER" id="PTHR36984">
    <property type="entry name" value="CRISPR-ASSOCIATED ENDORIBONUCLEASE CAS6 1"/>
    <property type="match status" value="1"/>
</dbReference>
<dbReference type="Pfam" id="PF01881">
    <property type="entry name" value="Cas_Cas6_C"/>
    <property type="match status" value="1"/>
</dbReference>
<evidence type="ECO:0000256" key="1">
    <source>
        <dbReference type="ARBA" id="ARBA00023118"/>
    </source>
</evidence>
<dbReference type="NCBIfam" id="TIGR01877">
    <property type="entry name" value="cas_cas6"/>
    <property type="match status" value="1"/>
</dbReference>
<feature type="domain" description="CRISPR associated protein Cas6 C-terminal" evidence="2">
    <location>
        <begin position="116"/>
        <end position="241"/>
    </location>
</feature>
<dbReference type="PANTHER" id="PTHR36984:SF3">
    <property type="entry name" value="CRISPR-ASSOCIATED ENDORIBONUCLEASE CAS6"/>
    <property type="match status" value="1"/>
</dbReference>
<dbReference type="Pfam" id="PF21350">
    <property type="entry name" value="Cas6_I-A"/>
    <property type="match status" value="1"/>
</dbReference>
<name>A0A1M6TNT8_9FIRM</name>
<organism evidence="3 4">
    <name type="scientific">Caminicella sporogenes DSM 14501</name>
    <dbReference type="NCBI Taxonomy" id="1121266"/>
    <lineage>
        <taxon>Bacteria</taxon>
        <taxon>Bacillati</taxon>
        <taxon>Bacillota</taxon>
        <taxon>Clostridia</taxon>
        <taxon>Peptostreptococcales</taxon>
        <taxon>Caminicellaceae</taxon>
        <taxon>Caminicella</taxon>
    </lineage>
</organism>
<evidence type="ECO:0000313" key="4">
    <source>
        <dbReference type="Proteomes" id="UP000184082"/>
    </source>
</evidence>
<sequence>MRLRCEYKTEKIPLAYHMMFVSLIKEALKKSNKEYQKKLYCYENKTNKKIKNFCFSVFMKDFEKKEDVFVINDKVVINISTPDYEFFINLYNGLLKIKEFEYREFTLNKVRMSILREKNINEGCIVFNTLSPICIKDRDNKPVDLEDDRFERELNYIVNKSLESYRGYGIKERIKFIPYKMKKVVVKQDIKKFKENTNKKYYYVNAYSGIFRLNGDIEDLKDIYLLGLGFKRSQGFGMIEVVG</sequence>
<dbReference type="InterPro" id="IPR010156">
    <property type="entry name" value="CRISPR-assoc_prot_Cas6"/>
</dbReference>
<keyword evidence="4" id="KW-1185">Reference proteome</keyword>
<dbReference type="GO" id="GO:0016788">
    <property type="term" value="F:hydrolase activity, acting on ester bonds"/>
    <property type="evidence" value="ECO:0007669"/>
    <property type="project" value="InterPro"/>
</dbReference>
<dbReference type="Gene3D" id="3.30.70.1900">
    <property type="match status" value="1"/>
</dbReference>
<dbReference type="STRING" id="1121266.SAMN02745883_02399"/>
<protein>
    <submittedName>
        <fullName evidence="3">CRISPR-associated protein, Cas6 family</fullName>
    </submittedName>
</protein>
<dbReference type="InterPro" id="IPR049435">
    <property type="entry name" value="Cas_Cas6_C"/>
</dbReference>
<dbReference type="AlphaFoldDB" id="A0A1M6TNT8"/>
<dbReference type="Gene3D" id="3.30.70.1890">
    <property type="match status" value="1"/>
</dbReference>
<dbReference type="RefSeq" id="WP_072968813.1">
    <property type="nucleotide sequence ID" value="NZ_FRAJ01000030.1"/>
</dbReference>
<dbReference type="EMBL" id="FRAJ01000030">
    <property type="protein sequence ID" value="SHK58563.1"/>
    <property type="molecule type" value="Genomic_DNA"/>
</dbReference>
<proteinExistence type="predicted"/>
<gene>
    <name evidence="3" type="ORF">SAMN02745883_02399</name>
</gene>
<reference evidence="3 4" key="1">
    <citation type="submission" date="2016-11" db="EMBL/GenBank/DDBJ databases">
        <authorList>
            <person name="Jaros S."/>
            <person name="Januszkiewicz K."/>
            <person name="Wedrychowicz H."/>
        </authorList>
    </citation>
    <scope>NUCLEOTIDE SEQUENCE [LARGE SCALE GENOMIC DNA]</scope>
    <source>
        <strain evidence="3 4">DSM 14501</strain>
    </source>
</reference>
<dbReference type="InterPro" id="IPR045747">
    <property type="entry name" value="CRISPR-assoc_prot_Cas6_N_sf"/>
</dbReference>
<dbReference type="CDD" id="cd21140">
    <property type="entry name" value="Cas6_I-like"/>
    <property type="match status" value="1"/>
</dbReference>
<keyword evidence="1" id="KW-0051">Antiviral defense</keyword>
<dbReference type="GO" id="GO:0051607">
    <property type="term" value="P:defense response to virus"/>
    <property type="evidence" value="ECO:0007669"/>
    <property type="project" value="UniProtKB-KW"/>
</dbReference>
<dbReference type="Proteomes" id="UP000184082">
    <property type="component" value="Unassembled WGS sequence"/>
</dbReference>
<evidence type="ECO:0000313" key="3">
    <source>
        <dbReference type="EMBL" id="SHK58563.1"/>
    </source>
</evidence>